<dbReference type="AlphaFoldDB" id="A0A8H3FQ35"/>
<name>A0A8H3FQ35_9LECA</name>
<comment type="caution">
    <text evidence="2">The sequence shown here is derived from an EMBL/GenBank/DDBJ whole genome shotgun (WGS) entry which is preliminary data.</text>
</comment>
<keyword evidence="3" id="KW-1185">Reference proteome</keyword>
<feature type="compositionally biased region" description="Polar residues" evidence="1">
    <location>
        <begin position="463"/>
        <end position="493"/>
    </location>
</feature>
<accession>A0A8H3FQ35</accession>
<protein>
    <submittedName>
        <fullName evidence="2">Uncharacterized protein</fullName>
    </submittedName>
</protein>
<gene>
    <name evidence="2" type="ORF">HETSPECPRED_006561</name>
</gene>
<dbReference type="CDD" id="cd00303">
    <property type="entry name" value="retropepsin_like"/>
    <property type="match status" value="1"/>
</dbReference>
<dbReference type="InterPro" id="IPR021109">
    <property type="entry name" value="Peptidase_aspartic_dom_sf"/>
</dbReference>
<feature type="compositionally biased region" description="Basic and acidic residues" evidence="1">
    <location>
        <begin position="435"/>
        <end position="453"/>
    </location>
</feature>
<feature type="region of interest" description="Disordered" evidence="1">
    <location>
        <begin position="435"/>
        <end position="493"/>
    </location>
</feature>
<dbReference type="Proteomes" id="UP000664521">
    <property type="component" value="Unassembled WGS sequence"/>
</dbReference>
<organism evidence="2 3">
    <name type="scientific">Heterodermia speciosa</name>
    <dbReference type="NCBI Taxonomy" id="116794"/>
    <lineage>
        <taxon>Eukaryota</taxon>
        <taxon>Fungi</taxon>
        <taxon>Dikarya</taxon>
        <taxon>Ascomycota</taxon>
        <taxon>Pezizomycotina</taxon>
        <taxon>Lecanoromycetes</taxon>
        <taxon>OSLEUM clade</taxon>
        <taxon>Lecanoromycetidae</taxon>
        <taxon>Caliciales</taxon>
        <taxon>Physciaceae</taxon>
        <taxon>Heterodermia</taxon>
    </lineage>
</organism>
<evidence type="ECO:0000256" key="1">
    <source>
        <dbReference type="SAM" id="MobiDB-lite"/>
    </source>
</evidence>
<sequence>MLGFRILSLINPATKSFICPTCGSISIKGFENAIFGMNMARFHRFLIRVRRNLLRVRLDEKPSKELDKALYTNQDTLWRGPNATFSKFKRGLSGFANGSRISAFPDTGSTQNVVSEAFVRELKLEVKGSPCEFKLGNSQQTKSIGTVNFNWAFSECATDVTNIVCDVLPICSYKLILGNAFLTATETLSKYKRRLTECIFTMTNVLRFGLLGGHTQRLPGVVGKTAALAMPDTGAEANIMDERYEQCIQPLDDIAFITSLEGSFDVSLSSSIPRILQLIANAALHSFARQHGFHIWKNSWCCTTLQFADGSRQNTVGQVHTDWTFATGLRIPVTFEVLEDCCTEIVIGDSILWDHGVFEDDAYSMVDCATEKDMYNLAPFDLVKNWQRRLSTIKDHIIRCKPDEGEEKDRQRLNAVEDRRRETWDYHYSFGKTASDSEKIAERQRRLDHDLRMKPLPPPPPASAQTVYQVPSISTAPNRLQGGENPTNSMSSR</sequence>
<dbReference type="OrthoDB" id="6079484at2759"/>
<proteinExistence type="predicted"/>
<evidence type="ECO:0000313" key="2">
    <source>
        <dbReference type="EMBL" id="CAF9927344.1"/>
    </source>
</evidence>
<reference evidence="2" key="1">
    <citation type="submission" date="2021-03" db="EMBL/GenBank/DDBJ databases">
        <authorList>
            <person name="Tagirdzhanova G."/>
        </authorList>
    </citation>
    <scope>NUCLEOTIDE SEQUENCE</scope>
</reference>
<dbReference type="Gene3D" id="2.40.70.10">
    <property type="entry name" value="Acid Proteases"/>
    <property type="match status" value="1"/>
</dbReference>
<evidence type="ECO:0000313" key="3">
    <source>
        <dbReference type="Proteomes" id="UP000664521"/>
    </source>
</evidence>
<dbReference type="EMBL" id="CAJPDS010000044">
    <property type="protein sequence ID" value="CAF9927344.1"/>
    <property type="molecule type" value="Genomic_DNA"/>
</dbReference>